<organism evidence="1 2">
    <name type="scientific">Pseudomonas phage SL2</name>
    <dbReference type="NCBI Taxonomy" id="2041345"/>
    <lineage>
        <taxon>Viruses</taxon>
        <taxon>Duplodnaviria</taxon>
        <taxon>Heunggongvirae</taxon>
        <taxon>Uroviricota</taxon>
        <taxon>Caudoviricetes</taxon>
        <taxon>Chimalliviridae</taxon>
        <taxon>Phikzvirus</taxon>
        <taxon>Phikzvirus SL2</taxon>
    </lineage>
</organism>
<dbReference type="Proteomes" id="UP000242032">
    <property type="component" value="Segment"/>
</dbReference>
<proteinExistence type="predicted"/>
<accession>A0A2D1GQJ6</accession>
<name>A0A2D1GQJ6_9CAUD</name>
<evidence type="ECO:0000313" key="2">
    <source>
        <dbReference type="Proteomes" id="UP000242032"/>
    </source>
</evidence>
<sequence length="118" mass="13922">MQLNKDQLKELVNIIEENTRLKGKVFHQEVYSSIHGEIEVRSHAGNFIFYRKDTKEQYAMFNVEFDSHGKVVRFIAPSLLRATVIWELDEEPEYYKINIEHMLIEAVTNHFNTAIPLL</sequence>
<gene>
    <name evidence="1" type="ORF">SL2_040</name>
</gene>
<reference evidence="1 2" key="1">
    <citation type="journal article" date="2017" name="Viruses">
        <title>Differential Effect of Newly Isolated Phages Belonging to PB1-Like, phiKZ-Like and LUZ24-Like Viruses against Multi-Drug Resistant Pseudomonas aeruginosa under Varying Growth Conditions.</title>
        <authorList>
            <person name="Latz S."/>
            <person name="Kruttgen A."/>
            <person name="Hafner H."/>
            <person name="Buhl E.M."/>
            <person name="Ritter K."/>
            <person name="Horz H.P."/>
        </authorList>
    </citation>
    <scope>NUCLEOTIDE SEQUENCE [LARGE SCALE GENOMIC DNA]</scope>
</reference>
<dbReference type="EMBL" id="MF805716">
    <property type="protein sequence ID" value="ATN94617.1"/>
    <property type="molecule type" value="Genomic_DNA"/>
</dbReference>
<keyword evidence="2" id="KW-1185">Reference proteome</keyword>
<protein>
    <submittedName>
        <fullName evidence="1">Uncharacterized protein</fullName>
    </submittedName>
</protein>
<evidence type="ECO:0000313" key="1">
    <source>
        <dbReference type="EMBL" id="ATN94617.1"/>
    </source>
</evidence>